<evidence type="ECO:0000313" key="3">
    <source>
        <dbReference type="Proteomes" id="UP001501729"/>
    </source>
</evidence>
<dbReference type="AlphaFoldDB" id="A0AAV3UGL0"/>
<reference evidence="2 3" key="1">
    <citation type="journal article" date="2019" name="Int. J. Syst. Evol. Microbiol.">
        <title>The Global Catalogue of Microorganisms (GCM) 10K type strain sequencing project: providing services to taxonomists for standard genome sequencing and annotation.</title>
        <authorList>
            <consortium name="The Broad Institute Genomics Platform"/>
            <consortium name="The Broad Institute Genome Sequencing Center for Infectious Disease"/>
            <person name="Wu L."/>
            <person name="Ma J."/>
        </authorList>
    </citation>
    <scope>NUCLEOTIDE SEQUENCE [LARGE SCALE GENOMIC DNA]</scope>
    <source>
        <strain evidence="2 3">JCM 17504</strain>
    </source>
</reference>
<comment type="caution">
    <text evidence="2">The sequence shown here is derived from an EMBL/GenBank/DDBJ whole genome shotgun (WGS) entry which is preliminary data.</text>
</comment>
<keyword evidence="3" id="KW-1185">Reference proteome</keyword>
<accession>A0AAV3UGL0</accession>
<protein>
    <submittedName>
        <fullName evidence="2">SDR family oxidoreductase</fullName>
    </submittedName>
</protein>
<organism evidence="2 3">
    <name type="scientific">Haladaptatus pallidirubidus</name>
    <dbReference type="NCBI Taxonomy" id="1008152"/>
    <lineage>
        <taxon>Archaea</taxon>
        <taxon>Methanobacteriati</taxon>
        <taxon>Methanobacteriota</taxon>
        <taxon>Stenosarchaea group</taxon>
        <taxon>Halobacteria</taxon>
        <taxon>Halobacteriales</taxon>
        <taxon>Haladaptataceae</taxon>
        <taxon>Haladaptatus</taxon>
    </lineage>
</organism>
<dbReference type="Proteomes" id="UP001501729">
    <property type="component" value="Unassembled WGS sequence"/>
</dbReference>
<comment type="similarity">
    <text evidence="1">Belongs to the short-chain dehydrogenases/reductases (SDR) family.</text>
</comment>
<dbReference type="InterPro" id="IPR002347">
    <property type="entry name" value="SDR_fam"/>
</dbReference>
<evidence type="ECO:0000256" key="1">
    <source>
        <dbReference type="ARBA" id="ARBA00006484"/>
    </source>
</evidence>
<sequence length="259" mass="27272">MPNVAGTILSRPFTDTGMTERKRAALVTGAASGIGRATVERFSTNDEYDIVVGFDVDDSIEDIDGVEGHVVDVSDYNAVANAVIAIEEHADITSLVACAAVSRYAWIGDLAPEEWDKLLDVNLKGQYTVARAVSTRMYERNEGTIVTVSSGAGQRGSVSAGVHYSASKAGIFGLTKGLAKQLAPHVRVNCIVPGLIDTPLTFDSGLWTEDDIKAFADDLPLERLGSADEVARVIEFLSGNGSAYMTGSIVNVDGGGALS</sequence>
<evidence type="ECO:0000313" key="2">
    <source>
        <dbReference type="EMBL" id="GAA5049555.1"/>
    </source>
</evidence>
<dbReference type="FunFam" id="3.40.50.720:FF:000084">
    <property type="entry name" value="Short-chain dehydrogenase reductase"/>
    <property type="match status" value="1"/>
</dbReference>
<dbReference type="EMBL" id="BAABKX010000006">
    <property type="protein sequence ID" value="GAA5049555.1"/>
    <property type="molecule type" value="Genomic_DNA"/>
</dbReference>
<gene>
    <name evidence="2" type="ORF">GCM10025751_22470</name>
</gene>
<name>A0AAV3UGL0_9EURY</name>
<dbReference type="PANTHER" id="PTHR42760">
    <property type="entry name" value="SHORT-CHAIN DEHYDROGENASES/REDUCTASES FAMILY MEMBER"/>
    <property type="match status" value="1"/>
</dbReference>
<dbReference type="PRINTS" id="PR00080">
    <property type="entry name" value="SDRFAMILY"/>
</dbReference>
<dbReference type="PRINTS" id="PR00081">
    <property type="entry name" value="GDHRDH"/>
</dbReference>
<dbReference type="InterPro" id="IPR036291">
    <property type="entry name" value="NAD(P)-bd_dom_sf"/>
</dbReference>
<dbReference type="GO" id="GO:0016616">
    <property type="term" value="F:oxidoreductase activity, acting on the CH-OH group of donors, NAD or NADP as acceptor"/>
    <property type="evidence" value="ECO:0007669"/>
    <property type="project" value="TreeGrafter"/>
</dbReference>
<dbReference type="Gene3D" id="3.40.50.720">
    <property type="entry name" value="NAD(P)-binding Rossmann-like Domain"/>
    <property type="match status" value="1"/>
</dbReference>
<dbReference type="Pfam" id="PF13561">
    <property type="entry name" value="adh_short_C2"/>
    <property type="match status" value="1"/>
</dbReference>
<dbReference type="SUPFAM" id="SSF51735">
    <property type="entry name" value="NAD(P)-binding Rossmann-fold domains"/>
    <property type="match status" value="1"/>
</dbReference>
<proteinExistence type="inferred from homology"/>